<dbReference type="RefSeq" id="WP_130451230.1">
    <property type="nucleotide sequence ID" value="NZ_SHLA01000001.1"/>
</dbReference>
<evidence type="ECO:0000313" key="2">
    <source>
        <dbReference type="EMBL" id="RZU62693.1"/>
    </source>
</evidence>
<evidence type="ECO:0000313" key="3">
    <source>
        <dbReference type="Proteomes" id="UP000292685"/>
    </source>
</evidence>
<dbReference type="AlphaFoldDB" id="A0A4Q8AG65"/>
<sequence length="113" mass="12323">MKFDIRHDAAQQTTRVAASNLTEIREHLTAVDASDRALREALPQSDAVRAALEELSNYVVAPTEQALQESADAAIIWTRVALSEYAAGDQEMADNASQSEAQASSPRWPEKPT</sequence>
<accession>A0A4Q8AG65</accession>
<dbReference type="EMBL" id="SHLA01000001">
    <property type="protein sequence ID" value="RZU62693.1"/>
    <property type="molecule type" value="Genomic_DNA"/>
</dbReference>
<protein>
    <submittedName>
        <fullName evidence="2">Uncharacterized protein</fullName>
    </submittedName>
</protein>
<comment type="caution">
    <text evidence="2">The sequence shown here is derived from an EMBL/GenBank/DDBJ whole genome shotgun (WGS) entry which is preliminary data.</text>
</comment>
<dbReference type="Proteomes" id="UP000292685">
    <property type="component" value="Unassembled WGS sequence"/>
</dbReference>
<reference evidence="2 3" key="1">
    <citation type="submission" date="2019-02" db="EMBL/GenBank/DDBJ databases">
        <title>Sequencing the genomes of 1000 actinobacteria strains.</title>
        <authorList>
            <person name="Klenk H.-P."/>
        </authorList>
    </citation>
    <scope>NUCLEOTIDE SEQUENCE [LARGE SCALE GENOMIC DNA]</scope>
    <source>
        <strain evidence="2 3">DSM 17364</strain>
    </source>
</reference>
<dbReference type="OrthoDB" id="10015477at2"/>
<organism evidence="2 3">
    <name type="scientific">Zhihengliuella halotolerans</name>
    <dbReference type="NCBI Taxonomy" id="370736"/>
    <lineage>
        <taxon>Bacteria</taxon>
        <taxon>Bacillati</taxon>
        <taxon>Actinomycetota</taxon>
        <taxon>Actinomycetes</taxon>
        <taxon>Micrococcales</taxon>
        <taxon>Micrococcaceae</taxon>
        <taxon>Zhihengliuella</taxon>
    </lineage>
</organism>
<feature type="compositionally biased region" description="Polar residues" evidence="1">
    <location>
        <begin position="95"/>
        <end position="105"/>
    </location>
</feature>
<name>A0A4Q8AG65_9MICC</name>
<keyword evidence="3" id="KW-1185">Reference proteome</keyword>
<evidence type="ECO:0000256" key="1">
    <source>
        <dbReference type="SAM" id="MobiDB-lite"/>
    </source>
</evidence>
<gene>
    <name evidence="2" type="ORF">EV380_2295</name>
</gene>
<proteinExistence type="predicted"/>
<feature type="region of interest" description="Disordered" evidence="1">
    <location>
        <begin position="91"/>
        <end position="113"/>
    </location>
</feature>